<dbReference type="EMBL" id="GBHO01035280">
    <property type="protein sequence ID" value="JAG08324.1"/>
    <property type="molecule type" value="Transcribed_RNA"/>
</dbReference>
<reference evidence="11" key="2">
    <citation type="submission" date="2014-07" db="EMBL/GenBank/DDBJ databases">
        <authorList>
            <person name="Hull J."/>
        </authorList>
    </citation>
    <scope>NUCLEOTIDE SEQUENCE</scope>
</reference>
<gene>
    <name evidence="11" type="primary">pheT_3</name>
    <name evidence="2" type="synonym">pheT_0</name>
    <name evidence="4" type="synonym">pheT_11</name>
    <name evidence="9" type="synonym">pheT_17</name>
    <name evidence="3" type="synonym">pheT_23</name>
    <name evidence="5" type="synonym">pheT_24</name>
    <name evidence="1" type="synonym">pheT_25</name>
    <name evidence="10" type="synonym">pheT_29</name>
    <name evidence="8" type="synonym">pheT_36</name>
    <name evidence="6" type="synonym">pheT_7</name>
    <name evidence="7" type="synonym">pheT_9</name>
    <name evidence="10" type="ORF">CM83_31887</name>
    <name evidence="11" type="ORF">CM83_31893</name>
    <name evidence="9" type="ORF">CM83_31907</name>
    <name evidence="2" type="ORF">CM83_31947</name>
    <name evidence="1" type="ORF">CM83_31964</name>
    <name evidence="7" type="ORF">CM83_32042</name>
    <name evidence="8" type="ORF">CM83_32050</name>
    <name evidence="3" type="ORF">CM83_32074</name>
    <name evidence="4" type="ORF">CM83_32099</name>
    <name evidence="5" type="ORF">CM83_32135</name>
    <name evidence="6" type="ORF">CM83_32164</name>
</gene>
<dbReference type="EMBL" id="GBHO01005049">
    <property type="protein sequence ID" value="JAG38555.1"/>
    <property type="molecule type" value="Transcribed_RNA"/>
</dbReference>
<dbReference type="EMBL" id="GBHO01018356">
    <property type="protein sequence ID" value="JAG25248.1"/>
    <property type="molecule type" value="Transcribed_RNA"/>
</dbReference>
<dbReference type="EMBL" id="GBHO01005052">
    <property type="protein sequence ID" value="JAG38552.1"/>
    <property type="molecule type" value="Transcribed_RNA"/>
</dbReference>
<keyword evidence="11" id="KW-0436">Ligase</keyword>
<accession>A0A0A9Z3W4</accession>
<dbReference type="EMBL" id="GBHO01035284">
    <property type="protein sequence ID" value="JAG08320.1"/>
    <property type="molecule type" value="Transcribed_RNA"/>
</dbReference>
<evidence type="ECO:0000313" key="9">
    <source>
        <dbReference type="EMBL" id="JAG38552.1"/>
    </source>
</evidence>
<evidence type="ECO:0000313" key="1">
    <source>
        <dbReference type="EMBL" id="JAG03206.1"/>
    </source>
</evidence>
<dbReference type="EMBL" id="GBHO01006771">
    <property type="protein sequence ID" value="JAG36833.1"/>
    <property type="molecule type" value="Transcribed_RNA"/>
</dbReference>
<proteinExistence type="predicted"/>
<evidence type="ECO:0000313" key="7">
    <source>
        <dbReference type="EMBL" id="JAG36833.1"/>
    </source>
</evidence>
<dbReference type="EMBL" id="GBHO01018354">
    <property type="protein sequence ID" value="JAG25250.1"/>
    <property type="molecule type" value="Transcribed_RNA"/>
</dbReference>
<evidence type="ECO:0000313" key="8">
    <source>
        <dbReference type="EMBL" id="JAG36835.1"/>
    </source>
</evidence>
<sequence>KVKKLSDGYTPKEDIPARQGCSRSENINTLDRGVGQQTVTEAPIVAKKTLVESYTTDPVEVYSKVVGATAPTVWHLYWQGVTDSIYHIDGTTLESTGGYAARIVRPTTLPVHAPTTLPKTALGPTPHPSDGLWTTHHPIASLLPTLQFIVLWSIVDTVRYAAGFECSEVHIPTPLFNSSSFVNSISISVRHKSGPMARTQGCCVHN</sequence>
<evidence type="ECO:0000313" key="3">
    <source>
        <dbReference type="EMBL" id="JAG08320.1"/>
    </source>
</evidence>
<dbReference type="GO" id="GO:0016874">
    <property type="term" value="F:ligase activity"/>
    <property type="evidence" value="ECO:0007669"/>
    <property type="project" value="UniProtKB-KW"/>
</dbReference>
<dbReference type="EMBL" id="GBHO01006769">
    <property type="protein sequence ID" value="JAG36835.1"/>
    <property type="molecule type" value="Transcribed_RNA"/>
</dbReference>
<evidence type="ECO:0000313" key="6">
    <source>
        <dbReference type="EMBL" id="JAG25250.1"/>
    </source>
</evidence>
<reference evidence="11" key="1">
    <citation type="journal article" date="2014" name="PLoS ONE">
        <title>Transcriptome-Based Identification of ABC Transporters in the Western Tarnished Plant Bug Lygus hesperus.</title>
        <authorList>
            <person name="Hull J.J."/>
            <person name="Chaney K."/>
            <person name="Geib S.M."/>
            <person name="Fabrick J.A."/>
            <person name="Brent C.S."/>
            <person name="Walsh D."/>
            <person name="Lavine L.C."/>
        </authorList>
    </citation>
    <scope>NUCLEOTIDE SEQUENCE</scope>
</reference>
<dbReference type="EMBL" id="GBHO01005048">
    <property type="protein sequence ID" value="JAG38556.1"/>
    <property type="molecule type" value="Transcribed_RNA"/>
</dbReference>
<protein>
    <submittedName>
        <fullName evidence="11">Phenylalanine--tRNA ligase beta subunit</fullName>
    </submittedName>
</protein>
<dbReference type="EMBL" id="GBHO01040398">
    <property type="protein sequence ID" value="JAG03206.1"/>
    <property type="molecule type" value="Transcribed_RNA"/>
</dbReference>
<evidence type="ECO:0000313" key="5">
    <source>
        <dbReference type="EMBL" id="JAG25248.1"/>
    </source>
</evidence>
<organism evidence="11">
    <name type="scientific">Lygus hesperus</name>
    <name type="common">Western plant bug</name>
    <dbReference type="NCBI Taxonomy" id="30085"/>
    <lineage>
        <taxon>Eukaryota</taxon>
        <taxon>Metazoa</taxon>
        <taxon>Ecdysozoa</taxon>
        <taxon>Arthropoda</taxon>
        <taxon>Hexapoda</taxon>
        <taxon>Insecta</taxon>
        <taxon>Pterygota</taxon>
        <taxon>Neoptera</taxon>
        <taxon>Paraneoptera</taxon>
        <taxon>Hemiptera</taxon>
        <taxon>Heteroptera</taxon>
        <taxon>Panheteroptera</taxon>
        <taxon>Cimicomorpha</taxon>
        <taxon>Miridae</taxon>
        <taxon>Mirini</taxon>
        <taxon>Lygus</taxon>
    </lineage>
</organism>
<name>A0A0A9Z3W4_LYGHE</name>
<evidence type="ECO:0000313" key="2">
    <source>
        <dbReference type="EMBL" id="JAG07348.1"/>
    </source>
</evidence>
<evidence type="ECO:0000313" key="4">
    <source>
        <dbReference type="EMBL" id="JAG08324.1"/>
    </source>
</evidence>
<evidence type="ECO:0000313" key="11">
    <source>
        <dbReference type="EMBL" id="JAG38556.1"/>
    </source>
</evidence>
<dbReference type="AlphaFoldDB" id="A0A0A9Z3W4"/>
<evidence type="ECO:0000313" key="10">
    <source>
        <dbReference type="EMBL" id="JAG38555.1"/>
    </source>
</evidence>
<feature type="non-terminal residue" evidence="11">
    <location>
        <position position="1"/>
    </location>
</feature>
<dbReference type="EMBL" id="GBHO01036256">
    <property type="protein sequence ID" value="JAG07348.1"/>
    <property type="molecule type" value="Transcribed_RNA"/>
</dbReference>